<dbReference type="Proteomes" id="UP000397656">
    <property type="component" value="Chromosome 2"/>
</dbReference>
<sequence length="49" mass="5351">MGASRVRHRRSWLPAALIAPLAVGLMGAHIDAEITRWSKVVKDSGARLE</sequence>
<name>A0A7M2H447_9BURK</name>
<evidence type="ECO:0000256" key="1">
    <source>
        <dbReference type="SAM" id="Phobius"/>
    </source>
</evidence>
<gene>
    <name evidence="2" type="ORF">F7R26_034855</name>
</gene>
<proteinExistence type="predicted"/>
<organism evidence="2 3">
    <name type="scientific">Cupriavidus basilensis</name>
    <dbReference type="NCBI Taxonomy" id="68895"/>
    <lineage>
        <taxon>Bacteria</taxon>
        <taxon>Pseudomonadati</taxon>
        <taxon>Pseudomonadota</taxon>
        <taxon>Betaproteobacteria</taxon>
        <taxon>Burkholderiales</taxon>
        <taxon>Burkholderiaceae</taxon>
        <taxon>Cupriavidus</taxon>
    </lineage>
</organism>
<reference evidence="2 3" key="1">
    <citation type="submission" date="2020-10" db="EMBL/GenBank/DDBJ databases">
        <title>Complete genome sequence of Cupriavidus basilensis CCUG 49340T.</title>
        <authorList>
            <person name="Salva-Serra F."/>
            <person name="Donoso R.A."/>
            <person name="Cho K.H."/>
            <person name="Yoo J.A."/>
            <person name="Lee K."/>
            <person name="Yoon S.-H."/>
            <person name="Perez-Pantoja D."/>
            <person name="Moore E.R.B."/>
        </authorList>
    </citation>
    <scope>NUCLEOTIDE SEQUENCE [LARGE SCALE GENOMIC DNA]</scope>
    <source>
        <strain evidence="3">CCUG 49340</strain>
    </source>
</reference>
<feature type="transmembrane region" description="Helical" evidence="1">
    <location>
        <begin position="12"/>
        <end position="30"/>
    </location>
</feature>
<keyword evidence="1" id="KW-1133">Transmembrane helix</keyword>
<dbReference type="AlphaFoldDB" id="A0A7M2H447"/>
<dbReference type="EMBL" id="CP062804">
    <property type="protein sequence ID" value="QOT79844.1"/>
    <property type="molecule type" value="Genomic_DNA"/>
</dbReference>
<keyword evidence="1" id="KW-0812">Transmembrane</keyword>
<accession>A0A7M2H447</accession>
<evidence type="ECO:0000313" key="3">
    <source>
        <dbReference type="Proteomes" id="UP000397656"/>
    </source>
</evidence>
<keyword evidence="1" id="KW-0472">Membrane</keyword>
<protein>
    <submittedName>
        <fullName evidence="2">Uncharacterized protein</fullName>
    </submittedName>
</protein>
<evidence type="ECO:0000313" key="2">
    <source>
        <dbReference type="EMBL" id="QOT79844.1"/>
    </source>
</evidence>
<dbReference type="GeneID" id="98406152"/>
<dbReference type="RefSeq" id="WP_170301819.1">
    <property type="nucleotide sequence ID" value="NZ_CP062804.1"/>
</dbReference>